<protein>
    <submittedName>
        <fullName evidence="3">DMT family transporter</fullName>
    </submittedName>
</protein>
<feature type="transmembrane region" description="Helical" evidence="1">
    <location>
        <begin position="106"/>
        <end position="125"/>
    </location>
</feature>
<keyword evidence="1" id="KW-0812">Transmembrane</keyword>
<dbReference type="InterPro" id="IPR000620">
    <property type="entry name" value="EamA_dom"/>
</dbReference>
<dbReference type="PANTHER" id="PTHR22911:SF103">
    <property type="entry name" value="BLR2811 PROTEIN"/>
    <property type="match status" value="1"/>
</dbReference>
<dbReference type="Pfam" id="PF00892">
    <property type="entry name" value="EamA"/>
    <property type="match status" value="2"/>
</dbReference>
<reference evidence="3 4" key="1">
    <citation type="submission" date="2023-03" db="EMBL/GenBank/DDBJ databases">
        <title>YIM 152171 draft genome.</title>
        <authorList>
            <person name="Yang Z."/>
        </authorList>
    </citation>
    <scope>NUCLEOTIDE SEQUENCE [LARGE SCALE GENOMIC DNA]</scope>
    <source>
        <strain evidence="3 4">YIM 152171</strain>
    </source>
</reference>
<feature type="transmembrane region" description="Helical" evidence="1">
    <location>
        <begin position="50"/>
        <end position="69"/>
    </location>
</feature>
<dbReference type="Proteomes" id="UP001301140">
    <property type="component" value="Unassembled WGS sequence"/>
</dbReference>
<evidence type="ECO:0000313" key="4">
    <source>
        <dbReference type="Proteomes" id="UP001301140"/>
    </source>
</evidence>
<dbReference type="RefSeq" id="WP_327788720.1">
    <property type="nucleotide sequence ID" value="NZ_JARGEQ010000082.1"/>
</dbReference>
<keyword evidence="1" id="KW-1133">Transmembrane helix</keyword>
<accession>A0AAP3XQ38</accession>
<feature type="transmembrane region" description="Helical" evidence="1">
    <location>
        <begin position="132"/>
        <end position="147"/>
    </location>
</feature>
<dbReference type="InterPro" id="IPR037185">
    <property type="entry name" value="EmrE-like"/>
</dbReference>
<dbReference type="PANTHER" id="PTHR22911">
    <property type="entry name" value="ACYL-MALONYL CONDENSING ENZYME-RELATED"/>
    <property type="match status" value="1"/>
</dbReference>
<proteinExistence type="predicted"/>
<evidence type="ECO:0000313" key="3">
    <source>
        <dbReference type="EMBL" id="MDF1586303.1"/>
    </source>
</evidence>
<feature type="transmembrane region" description="Helical" evidence="1">
    <location>
        <begin position="269"/>
        <end position="286"/>
    </location>
</feature>
<feature type="domain" description="EamA" evidence="2">
    <location>
        <begin position="159"/>
        <end position="285"/>
    </location>
</feature>
<name>A0AAP3XQ38_9PROT</name>
<feature type="domain" description="EamA" evidence="2">
    <location>
        <begin position="15"/>
        <end position="147"/>
    </location>
</feature>
<dbReference type="AlphaFoldDB" id="A0AAP3XQ38"/>
<organism evidence="3 4">
    <name type="scientific">Marinimicrococcus flavescens</name>
    <dbReference type="NCBI Taxonomy" id="3031815"/>
    <lineage>
        <taxon>Bacteria</taxon>
        <taxon>Pseudomonadati</taxon>
        <taxon>Pseudomonadota</taxon>
        <taxon>Alphaproteobacteria</taxon>
        <taxon>Geminicoccales</taxon>
        <taxon>Geminicoccaceae</taxon>
        <taxon>Marinimicrococcus</taxon>
    </lineage>
</organism>
<feature type="transmembrane region" description="Helical" evidence="1">
    <location>
        <begin position="153"/>
        <end position="174"/>
    </location>
</feature>
<gene>
    <name evidence="3" type="ORF">PZ740_07880</name>
</gene>
<dbReference type="EMBL" id="JARGEQ010000082">
    <property type="protein sequence ID" value="MDF1586303.1"/>
    <property type="molecule type" value="Genomic_DNA"/>
</dbReference>
<keyword evidence="1" id="KW-0472">Membrane</keyword>
<evidence type="ECO:0000256" key="1">
    <source>
        <dbReference type="SAM" id="Phobius"/>
    </source>
</evidence>
<evidence type="ECO:0000259" key="2">
    <source>
        <dbReference type="Pfam" id="PF00892"/>
    </source>
</evidence>
<dbReference type="SUPFAM" id="SSF103481">
    <property type="entry name" value="Multidrug resistance efflux transporter EmrE"/>
    <property type="match status" value="2"/>
</dbReference>
<feature type="transmembrane region" description="Helical" evidence="1">
    <location>
        <begin position="215"/>
        <end position="236"/>
    </location>
</feature>
<sequence length="293" mass="30731">MAVAAAPAGRDRPLLGIGLMCLAVLCLTVQDSTAKHLALSYPLGEVVWARYAFNLVFLLPLLAVAGHRAPWRSARPGLQMLRGVAMITATGLMFLSVSLLPLAETYAISFLAPLFVAGLAVPALGEKVTPRRWAAIALGFLGVLVVARPGTGILGPAALAPVAMAFFFAVYQLATRRLAAFDHPYTTMFFSAGIGTALTSLVLPSLFVLPAPGDWVLMGVMGLLGLAGQLAMIRAFAFGDASLIAPFVYTQILWAVAIGWSVFGDLPDAWTLAGAAIVVSGGLWLLRQQARGG</sequence>
<feature type="transmembrane region" description="Helical" evidence="1">
    <location>
        <begin position="186"/>
        <end position="209"/>
    </location>
</feature>
<keyword evidence="4" id="KW-1185">Reference proteome</keyword>
<feature type="transmembrane region" description="Helical" evidence="1">
    <location>
        <begin position="81"/>
        <end position="100"/>
    </location>
</feature>
<comment type="caution">
    <text evidence="3">The sequence shown here is derived from an EMBL/GenBank/DDBJ whole genome shotgun (WGS) entry which is preliminary data.</text>
</comment>
<feature type="transmembrane region" description="Helical" evidence="1">
    <location>
        <begin position="243"/>
        <end position="263"/>
    </location>
</feature>
<dbReference type="GO" id="GO:0016020">
    <property type="term" value="C:membrane"/>
    <property type="evidence" value="ECO:0007669"/>
    <property type="project" value="InterPro"/>
</dbReference>